<organism evidence="1 2">
    <name type="scientific">Epichloe festucae (strain Fl1)</name>
    <dbReference type="NCBI Taxonomy" id="877507"/>
    <lineage>
        <taxon>Eukaryota</taxon>
        <taxon>Fungi</taxon>
        <taxon>Dikarya</taxon>
        <taxon>Ascomycota</taxon>
        <taxon>Pezizomycotina</taxon>
        <taxon>Sordariomycetes</taxon>
        <taxon>Hypocreomycetidae</taxon>
        <taxon>Hypocreales</taxon>
        <taxon>Clavicipitaceae</taxon>
        <taxon>Epichloe</taxon>
    </lineage>
</organism>
<accession>A0A7S9KJB4</accession>
<dbReference type="OrthoDB" id="5153959at2759"/>
<dbReference type="AlphaFoldDB" id="A0A7S9KJB4"/>
<gene>
    <name evidence="1" type="ORF">C2857_000071</name>
</gene>
<dbReference type="EMBL" id="CP031385">
    <property type="protein sequence ID" value="QPG93472.1"/>
    <property type="molecule type" value="Genomic_DNA"/>
</dbReference>
<dbReference type="Proteomes" id="UP000594364">
    <property type="component" value="Chromosome 1"/>
</dbReference>
<protein>
    <submittedName>
        <fullName evidence="1">Uncharacterized protein</fullName>
    </submittedName>
</protein>
<evidence type="ECO:0000313" key="2">
    <source>
        <dbReference type="Proteomes" id="UP000594364"/>
    </source>
</evidence>
<proteinExistence type="predicted"/>
<sequence length="102" mass="11752">MMNVAHTLPMRITEARTQYLPQDPRLNRIKDDKAWMMQAPQGLKVPFMCGPQYRHQLSEPSPDTIGNACRTVAERDPNGWPLRDVLLKRITEGGKTTFQLQF</sequence>
<keyword evidence="2" id="KW-1185">Reference proteome</keyword>
<reference evidence="1 2" key="1">
    <citation type="journal article" date="2018" name="PLoS Genet.">
        <title>Repeat elements organise 3D genome structure and mediate transcription in the filamentous fungus Epichloe festucae.</title>
        <authorList>
            <person name="Winter D.J."/>
            <person name="Ganley A.R.D."/>
            <person name="Young C.A."/>
            <person name="Liachko I."/>
            <person name="Schardl C.L."/>
            <person name="Dupont P.Y."/>
            <person name="Berry D."/>
            <person name="Ram A."/>
            <person name="Scott B."/>
            <person name="Cox M.P."/>
        </authorList>
    </citation>
    <scope>NUCLEOTIDE SEQUENCE [LARGE SCALE GENOMIC DNA]</scope>
    <source>
        <strain evidence="1 2">Fl1</strain>
    </source>
</reference>
<evidence type="ECO:0000313" key="1">
    <source>
        <dbReference type="EMBL" id="QPG93472.1"/>
    </source>
</evidence>
<name>A0A7S9KJB4_EPIFF</name>